<comment type="caution">
    <text evidence="3">The sequence shown here is derived from an EMBL/GenBank/DDBJ whole genome shotgun (WGS) entry which is preliminary data.</text>
</comment>
<dbReference type="PANTHER" id="PTHR33744:SF1">
    <property type="entry name" value="DNA-BINDING TRANSCRIPTIONAL ACTIVATOR ADER"/>
    <property type="match status" value="1"/>
</dbReference>
<dbReference type="InterPro" id="IPR042070">
    <property type="entry name" value="PucR_C-HTH_sf"/>
</dbReference>
<protein>
    <submittedName>
        <fullName evidence="3">PucR family transcriptional regulator</fullName>
    </submittedName>
</protein>
<dbReference type="Pfam" id="PF13556">
    <property type="entry name" value="HTH_30"/>
    <property type="match status" value="1"/>
</dbReference>
<dbReference type="InterPro" id="IPR051448">
    <property type="entry name" value="CdaR-like_regulators"/>
</dbReference>
<dbReference type="InterPro" id="IPR012914">
    <property type="entry name" value="PucR_dom"/>
</dbReference>
<dbReference type="InterPro" id="IPR025736">
    <property type="entry name" value="PucR_C-HTH_dom"/>
</dbReference>
<dbReference type="Pfam" id="PF07905">
    <property type="entry name" value="PucR"/>
    <property type="match status" value="1"/>
</dbReference>
<proteinExistence type="predicted"/>
<dbReference type="EMBL" id="DXAM01000095">
    <property type="protein sequence ID" value="HJA04582.1"/>
    <property type="molecule type" value="Genomic_DNA"/>
</dbReference>
<dbReference type="PANTHER" id="PTHR33744">
    <property type="entry name" value="CARBOHYDRATE DIACID REGULATOR"/>
    <property type="match status" value="1"/>
</dbReference>
<name>A0A9D2H4N7_9MICO</name>
<feature type="domain" description="Purine catabolism PurC-like" evidence="1">
    <location>
        <begin position="28"/>
        <end position="122"/>
    </location>
</feature>
<gene>
    <name evidence="3" type="ORF">H9800_06935</name>
</gene>
<evidence type="ECO:0000313" key="3">
    <source>
        <dbReference type="EMBL" id="HJA04582.1"/>
    </source>
</evidence>
<feature type="domain" description="PucR C-terminal helix-turn-helix" evidence="2">
    <location>
        <begin position="429"/>
        <end position="484"/>
    </location>
</feature>
<dbReference type="AlphaFoldDB" id="A0A9D2H4N7"/>
<dbReference type="Gene3D" id="1.10.10.2840">
    <property type="entry name" value="PucR C-terminal helix-turn-helix domain"/>
    <property type="match status" value="1"/>
</dbReference>
<organism evidence="3 4">
    <name type="scientific">Candidatus Microbacterium stercoravium</name>
    <dbReference type="NCBI Taxonomy" id="2838697"/>
    <lineage>
        <taxon>Bacteria</taxon>
        <taxon>Bacillati</taxon>
        <taxon>Actinomycetota</taxon>
        <taxon>Actinomycetes</taxon>
        <taxon>Micrococcales</taxon>
        <taxon>Microbacteriaceae</taxon>
        <taxon>Microbacterium</taxon>
    </lineage>
</organism>
<evidence type="ECO:0000313" key="4">
    <source>
        <dbReference type="Proteomes" id="UP000824220"/>
    </source>
</evidence>
<evidence type="ECO:0000259" key="2">
    <source>
        <dbReference type="Pfam" id="PF13556"/>
    </source>
</evidence>
<dbReference type="Proteomes" id="UP000824220">
    <property type="component" value="Unassembled WGS sequence"/>
</dbReference>
<reference evidence="3" key="1">
    <citation type="journal article" date="2021" name="PeerJ">
        <title>Extensive microbial diversity within the chicken gut microbiome revealed by metagenomics and culture.</title>
        <authorList>
            <person name="Gilroy R."/>
            <person name="Ravi A."/>
            <person name="Getino M."/>
            <person name="Pursley I."/>
            <person name="Horton D.L."/>
            <person name="Alikhan N.F."/>
            <person name="Baker D."/>
            <person name="Gharbi K."/>
            <person name="Hall N."/>
            <person name="Watson M."/>
            <person name="Adriaenssens E.M."/>
            <person name="Foster-Nyarko E."/>
            <person name="Jarju S."/>
            <person name="Secka A."/>
            <person name="Antonio M."/>
            <person name="Oren A."/>
            <person name="Chaudhuri R.R."/>
            <person name="La Ragione R."/>
            <person name="Hildebrand F."/>
            <person name="Pallen M.J."/>
        </authorList>
    </citation>
    <scope>NUCLEOTIDE SEQUENCE</scope>
    <source>
        <strain evidence="3">ChiHjej8B7-3636</strain>
    </source>
</reference>
<reference evidence="3" key="2">
    <citation type="submission" date="2021-04" db="EMBL/GenBank/DDBJ databases">
        <authorList>
            <person name="Gilroy R."/>
        </authorList>
    </citation>
    <scope>NUCLEOTIDE SEQUENCE</scope>
    <source>
        <strain evidence="3">ChiHjej8B7-3636</strain>
    </source>
</reference>
<evidence type="ECO:0000259" key="1">
    <source>
        <dbReference type="Pfam" id="PF07905"/>
    </source>
</evidence>
<accession>A0A9D2H4N7</accession>
<sequence length="499" mass="51748">MSAPTLGALLDRRDLHLRAVTRIPSARRDAELRWVHSSDLPDPSPFLDDGVALLTTGSQFGRTSAHDYVGRLVDRGVRALGFGTGVVIPAVPDDLVAACERTGLPLFEVPYRTPFLAIARACADANAAHAFARRSWALAAQRSVSLAALRSDPLPAAIGELAHQLGGWVGLFDAAGGLSAARPTDLPETAAVPLADAVSRMLDAGGRSADTVTIRGSAFSVQTLGRGGSLRGALAISAADVDQEARGVITTVVAMAGFALEHAAGLSRGHAALRTGVLRSLAGGDTALAASIAEAAWGALPAEPVRAGVLAGCADDPTGFLEARAAHVPGALFFAPQGDEIVLVLGEGEDAPEPLWTRFGGRVGLSRPTGYARLAAAIDEARAALPDDGASTYSPGSADLFRSASRDQLAAARALLEPVRRAGGPLEHHLRAWLDNDASNDRTAAALGIHRHTVRAHIQRAGELLGLDLTSFSARARVWAALRVCDVDSGSAPRLFEDA</sequence>